<name>A0A0B6ZHZ9_9EUPU</name>
<reference evidence="2" key="1">
    <citation type="submission" date="2014-12" db="EMBL/GenBank/DDBJ databases">
        <title>Insight into the proteome of Arion vulgaris.</title>
        <authorList>
            <person name="Aradska J."/>
            <person name="Bulat T."/>
            <person name="Smidak R."/>
            <person name="Sarate P."/>
            <person name="Gangsoo J."/>
            <person name="Sialana F."/>
            <person name="Bilban M."/>
            <person name="Lubec G."/>
        </authorList>
    </citation>
    <scope>NUCLEOTIDE SEQUENCE</scope>
    <source>
        <tissue evidence="2">Skin</tissue>
    </source>
</reference>
<evidence type="ECO:0000256" key="1">
    <source>
        <dbReference type="SAM" id="Phobius"/>
    </source>
</evidence>
<evidence type="ECO:0000313" key="2">
    <source>
        <dbReference type="EMBL" id="CEK67486.1"/>
    </source>
</evidence>
<dbReference type="EMBL" id="HACG01020621">
    <property type="protein sequence ID" value="CEK67486.1"/>
    <property type="molecule type" value="Transcribed_RNA"/>
</dbReference>
<accession>A0A0B6ZHZ9</accession>
<dbReference type="AlphaFoldDB" id="A0A0B6ZHZ9"/>
<keyword evidence="1" id="KW-0472">Membrane</keyword>
<sequence length="59" mass="6733">MMVDSNHLNHTAAPFLIKLIYKIASCFFLTSSRLTVHIVISAIACAHIILKMERLEFMQ</sequence>
<keyword evidence="1" id="KW-0812">Transmembrane</keyword>
<proteinExistence type="predicted"/>
<organism evidence="2">
    <name type="scientific">Arion vulgaris</name>
    <dbReference type="NCBI Taxonomy" id="1028688"/>
    <lineage>
        <taxon>Eukaryota</taxon>
        <taxon>Metazoa</taxon>
        <taxon>Spiralia</taxon>
        <taxon>Lophotrochozoa</taxon>
        <taxon>Mollusca</taxon>
        <taxon>Gastropoda</taxon>
        <taxon>Heterobranchia</taxon>
        <taxon>Euthyneura</taxon>
        <taxon>Panpulmonata</taxon>
        <taxon>Eupulmonata</taxon>
        <taxon>Stylommatophora</taxon>
        <taxon>Helicina</taxon>
        <taxon>Arionoidea</taxon>
        <taxon>Arionidae</taxon>
        <taxon>Arion</taxon>
    </lineage>
</organism>
<gene>
    <name evidence="2" type="primary">ORF62813</name>
</gene>
<keyword evidence="1" id="KW-1133">Transmembrane helix</keyword>
<protein>
    <submittedName>
        <fullName evidence="2">Uncharacterized protein</fullName>
    </submittedName>
</protein>
<feature type="transmembrane region" description="Helical" evidence="1">
    <location>
        <begin position="20"/>
        <end position="50"/>
    </location>
</feature>